<organism evidence="1 2">
    <name type="scientific">Cupriavidus basilensis</name>
    <dbReference type="NCBI Taxonomy" id="68895"/>
    <lineage>
        <taxon>Bacteria</taxon>
        <taxon>Pseudomonadati</taxon>
        <taxon>Pseudomonadota</taxon>
        <taxon>Betaproteobacteria</taxon>
        <taxon>Burkholderiales</taxon>
        <taxon>Burkholderiaceae</taxon>
        <taxon>Cupriavidus</taxon>
    </lineage>
</organism>
<reference evidence="1 2" key="1">
    <citation type="journal article" date="2015" name="Genome Announc.">
        <title>Complete Genome Sequence of Cupriavidus basilensis 4G11, Isolated from the Oak Ridge Field Research Center Site.</title>
        <authorList>
            <person name="Ray J."/>
            <person name="Waters R.J."/>
            <person name="Skerker J.M."/>
            <person name="Kuehl J.V."/>
            <person name="Price M.N."/>
            <person name="Huang J."/>
            <person name="Chakraborty R."/>
            <person name="Arkin A.P."/>
            <person name="Deutschbauer A."/>
        </authorList>
    </citation>
    <scope>NUCLEOTIDE SEQUENCE [LARGE SCALE GENOMIC DNA]</scope>
    <source>
        <strain evidence="1">4G11</strain>
    </source>
</reference>
<dbReference type="KEGG" id="cbw:RR42_s1306"/>
<dbReference type="AlphaFoldDB" id="A0A0C4YLJ5"/>
<gene>
    <name evidence="1" type="ORF">RR42_s1306</name>
</gene>
<protein>
    <submittedName>
        <fullName evidence="1">Uncharacterized protein</fullName>
    </submittedName>
</protein>
<proteinExistence type="predicted"/>
<evidence type="ECO:0000313" key="2">
    <source>
        <dbReference type="Proteomes" id="UP000031843"/>
    </source>
</evidence>
<sequence>MGRHKLSYRISIFTVSPNSASLSAVSPSALVAPSMRLPPEKIRYSDEFSFTSLSTWKRDVYETIPELIPDNSEQCENDRDVGWRSEQACRQIG</sequence>
<dbReference type="Proteomes" id="UP000031843">
    <property type="component" value="Chromosome secondary"/>
</dbReference>
<dbReference type="STRING" id="68895.RR42_s1306"/>
<dbReference type="EMBL" id="CP010537">
    <property type="protein sequence ID" value="AJG22894.1"/>
    <property type="molecule type" value="Genomic_DNA"/>
</dbReference>
<keyword evidence="2" id="KW-1185">Reference proteome</keyword>
<accession>A0A0C4YLJ5</accession>
<name>A0A0C4YLJ5_9BURK</name>
<evidence type="ECO:0000313" key="1">
    <source>
        <dbReference type="EMBL" id="AJG22894.1"/>
    </source>
</evidence>